<dbReference type="EMBL" id="MT142506">
    <property type="protein sequence ID" value="QJA83210.1"/>
    <property type="molecule type" value="Genomic_DNA"/>
</dbReference>
<gene>
    <name evidence="1" type="ORF">MM415A00305_0008</name>
    <name evidence="2" type="ORF">MM415B06283_0008</name>
</gene>
<evidence type="ECO:0000313" key="1">
    <source>
        <dbReference type="EMBL" id="QJA83210.1"/>
    </source>
</evidence>
<dbReference type="AlphaFoldDB" id="A0A6M3LXS5"/>
<sequence length="90" mass="9851">MADLMPLDDGTFVVNVMSNEPVIINKLYGPAVFADVRVTAIIGSDWVWLFEQHVEDDACGLSGHWQEVGRIPCIHEDDKGLPNGGVEENG</sequence>
<accession>A0A6M3LXS5</accession>
<reference evidence="2" key="1">
    <citation type="submission" date="2020-03" db="EMBL/GenBank/DDBJ databases">
        <title>The deep terrestrial virosphere.</title>
        <authorList>
            <person name="Holmfeldt K."/>
            <person name="Nilsson E."/>
            <person name="Simone D."/>
            <person name="Lopez-Fernandez M."/>
            <person name="Wu X."/>
            <person name="de Brujin I."/>
            <person name="Lundin D."/>
            <person name="Andersson A."/>
            <person name="Bertilsson S."/>
            <person name="Dopson M."/>
        </authorList>
    </citation>
    <scope>NUCLEOTIDE SEQUENCE</scope>
    <source>
        <strain evidence="1">MM415A00305</strain>
        <strain evidence="2">MM415B06283</strain>
    </source>
</reference>
<organism evidence="2">
    <name type="scientific">viral metagenome</name>
    <dbReference type="NCBI Taxonomy" id="1070528"/>
    <lineage>
        <taxon>unclassified sequences</taxon>
        <taxon>metagenomes</taxon>
        <taxon>organismal metagenomes</taxon>
    </lineage>
</organism>
<dbReference type="EMBL" id="MT143490">
    <property type="protein sequence ID" value="QJA97398.1"/>
    <property type="molecule type" value="Genomic_DNA"/>
</dbReference>
<evidence type="ECO:0000313" key="2">
    <source>
        <dbReference type="EMBL" id="QJA97398.1"/>
    </source>
</evidence>
<proteinExistence type="predicted"/>
<name>A0A6M3LXS5_9ZZZZ</name>
<protein>
    <submittedName>
        <fullName evidence="2">Uncharacterized protein</fullName>
    </submittedName>
</protein>